<evidence type="ECO:0000256" key="5">
    <source>
        <dbReference type="ARBA" id="ARBA00022741"/>
    </source>
</evidence>
<evidence type="ECO:0000256" key="1">
    <source>
        <dbReference type="ARBA" id="ARBA00004496"/>
    </source>
</evidence>
<proteinExistence type="inferred from homology"/>
<evidence type="ECO:0000256" key="2">
    <source>
        <dbReference type="ARBA" id="ARBA00022490"/>
    </source>
</evidence>
<name>A0A544QV03_9FIRM</name>
<gene>
    <name evidence="8 10" type="primary">tilS</name>
    <name evidence="10" type="ORF">EXD82_05820</name>
</gene>
<dbReference type="InterPro" id="IPR011063">
    <property type="entry name" value="TilS/TtcA_N"/>
</dbReference>
<feature type="domain" description="Lysidine-tRNA(Ile) synthetase C-terminal" evidence="9">
    <location>
        <begin position="386"/>
        <end position="456"/>
    </location>
</feature>
<protein>
    <recommendedName>
        <fullName evidence="8">tRNA(Ile)-lysidine synthase</fullName>
        <ecNumber evidence="8">6.3.4.19</ecNumber>
    </recommendedName>
    <alternativeName>
        <fullName evidence="8">tRNA(Ile)-2-lysyl-cytidine synthase</fullName>
    </alternativeName>
    <alternativeName>
        <fullName evidence="8">tRNA(Ile)-lysidine synthetase</fullName>
    </alternativeName>
</protein>
<dbReference type="SUPFAM" id="SSF52402">
    <property type="entry name" value="Adenine nucleotide alpha hydrolases-like"/>
    <property type="match status" value="1"/>
</dbReference>
<keyword evidence="4 8" id="KW-0819">tRNA processing</keyword>
<feature type="binding site" evidence="8">
    <location>
        <begin position="27"/>
        <end position="32"/>
    </location>
    <ligand>
        <name>ATP</name>
        <dbReference type="ChEBI" id="CHEBI:30616"/>
    </ligand>
</feature>
<comment type="caution">
    <text evidence="10">The sequence shown here is derived from an EMBL/GenBank/DDBJ whole genome shotgun (WGS) entry which is preliminary data.</text>
</comment>
<keyword evidence="6 8" id="KW-0067">ATP-binding</keyword>
<dbReference type="EMBL" id="SGJB01000009">
    <property type="protein sequence ID" value="TQQ84507.1"/>
    <property type="molecule type" value="Genomic_DNA"/>
</dbReference>
<dbReference type="Gene3D" id="3.40.50.620">
    <property type="entry name" value="HUPs"/>
    <property type="match status" value="1"/>
</dbReference>
<evidence type="ECO:0000259" key="9">
    <source>
        <dbReference type="SMART" id="SM00977"/>
    </source>
</evidence>
<dbReference type="SUPFAM" id="SSF56037">
    <property type="entry name" value="PheT/TilS domain"/>
    <property type="match status" value="1"/>
</dbReference>
<keyword evidence="11" id="KW-1185">Reference proteome</keyword>
<dbReference type="InterPro" id="IPR014729">
    <property type="entry name" value="Rossmann-like_a/b/a_fold"/>
</dbReference>
<comment type="catalytic activity">
    <reaction evidence="7 8">
        <text>cytidine(34) in tRNA(Ile2) + L-lysine + ATP = lysidine(34) in tRNA(Ile2) + AMP + diphosphate + H(+)</text>
        <dbReference type="Rhea" id="RHEA:43744"/>
        <dbReference type="Rhea" id="RHEA-COMP:10625"/>
        <dbReference type="Rhea" id="RHEA-COMP:10670"/>
        <dbReference type="ChEBI" id="CHEBI:15378"/>
        <dbReference type="ChEBI" id="CHEBI:30616"/>
        <dbReference type="ChEBI" id="CHEBI:32551"/>
        <dbReference type="ChEBI" id="CHEBI:33019"/>
        <dbReference type="ChEBI" id="CHEBI:82748"/>
        <dbReference type="ChEBI" id="CHEBI:83665"/>
        <dbReference type="ChEBI" id="CHEBI:456215"/>
        <dbReference type="EC" id="6.3.4.19"/>
    </reaction>
</comment>
<dbReference type="CDD" id="cd01992">
    <property type="entry name" value="TilS_N"/>
    <property type="match status" value="1"/>
</dbReference>
<comment type="subcellular location">
    <subcellularLocation>
        <location evidence="1 8">Cytoplasm</location>
    </subcellularLocation>
</comment>
<dbReference type="NCBIfam" id="TIGR02433">
    <property type="entry name" value="lysidine_TilS_C"/>
    <property type="match status" value="1"/>
</dbReference>
<dbReference type="PANTHER" id="PTHR43033:SF1">
    <property type="entry name" value="TRNA(ILE)-LYSIDINE SYNTHASE-RELATED"/>
    <property type="match status" value="1"/>
</dbReference>
<sequence length="461" mass="52869">MILNKIKNTIERYNMISEGDSIIVGLSGGPDSVCLLHVLSGLRESMGIKVYAAHLNHQIRGIEAHRDALYVSELCRKEDIPCFIKSVDVPSYCRDNGYSLEEGARKVRYDMFFEIKKNIGANKIAIGHNMNDQAETVLMRLMRGTGLQGLRGIEYTREDGIIRPLLDVERSEIEAYCEEHSLDPKIDKTNLESIYSRNRIRLELIPYMKEHFNPGVIESVVRMSNSLKNDGDYIDSEAEKIYRDISEKTNDGIELSVPECTELHQAILSRVIRYSIRDVLGDTNFVDMKHIYDVEELFEESKNNKMLNLPRGLFAYRKDDVVLFTMNEIKYEDIEYSHNIPKNGFVKVKETGLIIETKQMSMSRFKGMKKDPESICVDADKIEGEIKVRNRQAGDKIKLKAGSKKLKDLFIDLKIPREMRSRIPVIEDENGIIAAGTYRTGENYIPDLKTKEVLKITIKKL</sequence>
<dbReference type="SUPFAM" id="SSF82829">
    <property type="entry name" value="MesJ substrate recognition domain-like"/>
    <property type="match status" value="1"/>
</dbReference>
<dbReference type="AlphaFoldDB" id="A0A544QV03"/>
<keyword evidence="5 8" id="KW-0547">Nucleotide-binding</keyword>
<dbReference type="GO" id="GO:0005524">
    <property type="term" value="F:ATP binding"/>
    <property type="evidence" value="ECO:0007669"/>
    <property type="project" value="UniProtKB-UniRule"/>
</dbReference>
<dbReference type="InterPro" id="IPR020825">
    <property type="entry name" value="Phe-tRNA_synthase-like_B3/B4"/>
</dbReference>
<dbReference type="HAMAP" id="MF_01161">
    <property type="entry name" value="tRNA_Ile_lys_synt"/>
    <property type="match status" value="1"/>
</dbReference>
<dbReference type="Gene3D" id="1.20.59.20">
    <property type="match status" value="1"/>
</dbReference>
<keyword evidence="2 8" id="KW-0963">Cytoplasm</keyword>
<dbReference type="InterPro" id="IPR012094">
    <property type="entry name" value="tRNA_Ile_lys_synt"/>
</dbReference>
<reference evidence="10 11" key="1">
    <citation type="submission" date="2019-02" db="EMBL/GenBank/DDBJ databases">
        <title>Peptostreptococcaceae bacterium ZHW00191 nov., a new bacterium isolated from the human gut.</title>
        <authorList>
            <person name="Zhou H.-W."/>
            <person name="Chen X.-J."/>
        </authorList>
    </citation>
    <scope>NUCLEOTIDE SEQUENCE [LARGE SCALE GENOMIC DNA]</scope>
    <source>
        <strain evidence="10 11">ZHW00191</strain>
    </source>
</reference>
<accession>A0A544QV03</accession>
<evidence type="ECO:0000313" key="10">
    <source>
        <dbReference type="EMBL" id="TQQ84507.1"/>
    </source>
</evidence>
<dbReference type="RefSeq" id="WP_142535982.1">
    <property type="nucleotide sequence ID" value="NZ_SGJB01000009.1"/>
</dbReference>
<evidence type="ECO:0000313" key="11">
    <source>
        <dbReference type="Proteomes" id="UP000317863"/>
    </source>
</evidence>
<dbReference type="Gene3D" id="3.50.40.10">
    <property type="entry name" value="Phenylalanyl-trna Synthetase, Chain B, domain 3"/>
    <property type="match status" value="1"/>
</dbReference>
<evidence type="ECO:0000256" key="4">
    <source>
        <dbReference type="ARBA" id="ARBA00022694"/>
    </source>
</evidence>
<dbReference type="PANTHER" id="PTHR43033">
    <property type="entry name" value="TRNA(ILE)-LYSIDINE SYNTHASE-RELATED"/>
    <property type="match status" value="1"/>
</dbReference>
<dbReference type="NCBIfam" id="TIGR02432">
    <property type="entry name" value="lysidine_TilS_N"/>
    <property type="match status" value="1"/>
</dbReference>
<comment type="similarity">
    <text evidence="8">Belongs to the tRNA(Ile)-lysidine synthase family.</text>
</comment>
<dbReference type="SMART" id="SM00977">
    <property type="entry name" value="TilS_C"/>
    <property type="match status" value="1"/>
</dbReference>
<comment type="function">
    <text evidence="8">Ligates lysine onto the cytidine present at position 34 of the AUA codon-specific tRNA(Ile) that contains the anticodon CAU, in an ATP-dependent manner. Cytidine is converted to lysidine, thus changing the amino acid specificity of the tRNA from methionine to isoleucine.</text>
</comment>
<comment type="domain">
    <text evidence="8">The N-terminal region contains the highly conserved SGGXDS motif, predicted to be a P-loop motif involved in ATP binding.</text>
</comment>
<evidence type="ECO:0000256" key="8">
    <source>
        <dbReference type="HAMAP-Rule" id="MF_01161"/>
    </source>
</evidence>
<dbReference type="GO" id="GO:0005737">
    <property type="term" value="C:cytoplasm"/>
    <property type="evidence" value="ECO:0007669"/>
    <property type="project" value="UniProtKB-SubCell"/>
</dbReference>
<dbReference type="EC" id="6.3.4.19" evidence="8"/>
<dbReference type="GO" id="GO:0006400">
    <property type="term" value="P:tRNA modification"/>
    <property type="evidence" value="ECO:0007669"/>
    <property type="project" value="UniProtKB-UniRule"/>
</dbReference>
<keyword evidence="3 8" id="KW-0436">Ligase</keyword>
<evidence type="ECO:0000256" key="3">
    <source>
        <dbReference type="ARBA" id="ARBA00022598"/>
    </source>
</evidence>
<organism evidence="10 11">
    <name type="scientific">Peptacetobacter hominis</name>
    <dbReference type="NCBI Taxonomy" id="2743610"/>
    <lineage>
        <taxon>Bacteria</taxon>
        <taxon>Bacillati</taxon>
        <taxon>Bacillota</taxon>
        <taxon>Clostridia</taxon>
        <taxon>Peptostreptococcales</taxon>
        <taxon>Peptostreptococcaceae</taxon>
        <taxon>Peptacetobacter</taxon>
    </lineage>
</organism>
<dbReference type="InterPro" id="IPR012795">
    <property type="entry name" value="tRNA_Ile_lys_synt_N"/>
</dbReference>
<dbReference type="GO" id="GO:0032267">
    <property type="term" value="F:tRNA(Ile)-lysidine synthase activity"/>
    <property type="evidence" value="ECO:0007669"/>
    <property type="project" value="UniProtKB-EC"/>
</dbReference>
<dbReference type="Pfam" id="PF11734">
    <property type="entry name" value="TilS_C"/>
    <property type="match status" value="1"/>
</dbReference>
<dbReference type="Proteomes" id="UP000317863">
    <property type="component" value="Unassembled WGS sequence"/>
</dbReference>
<evidence type="ECO:0000256" key="7">
    <source>
        <dbReference type="ARBA" id="ARBA00048539"/>
    </source>
</evidence>
<dbReference type="Pfam" id="PF01171">
    <property type="entry name" value="ATP_bind_3"/>
    <property type="match status" value="1"/>
</dbReference>
<evidence type="ECO:0000256" key="6">
    <source>
        <dbReference type="ARBA" id="ARBA00022840"/>
    </source>
</evidence>
<dbReference type="OrthoDB" id="9807403at2"/>
<dbReference type="InterPro" id="IPR012796">
    <property type="entry name" value="Lysidine-tRNA-synth_C"/>
</dbReference>